<feature type="non-terminal residue" evidence="1">
    <location>
        <position position="47"/>
    </location>
</feature>
<proteinExistence type="predicted"/>
<accession>A0A383ETT1</accession>
<dbReference type="EMBL" id="UINC01228241">
    <property type="protein sequence ID" value="SVE59468.1"/>
    <property type="molecule type" value="Genomic_DNA"/>
</dbReference>
<gene>
    <name evidence="1" type="ORF">METZ01_LOCUS512322</name>
</gene>
<organism evidence="1">
    <name type="scientific">marine metagenome</name>
    <dbReference type="NCBI Taxonomy" id="408172"/>
    <lineage>
        <taxon>unclassified sequences</taxon>
        <taxon>metagenomes</taxon>
        <taxon>ecological metagenomes</taxon>
    </lineage>
</organism>
<name>A0A383ETT1_9ZZZZ</name>
<sequence>MKFITFATTILAFFLSFSLSAEFKAEKDVSYGPHERNVLDVYWNTKF</sequence>
<reference evidence="1" key="1">
    <citation type="submission" date="2018-05" db="EMBL/GenBank/DDBJ databases">
        <authorList>
            <person name="Lanie J.A."/>
            <person name="Ng W.-L."/>
            <person name="Kazmierczak K.M."/>
            <person name="Andrzejewski T.M."/>
            <person name="Davidsen T.M."/>
            <person name="Wayne K.J."/>
            <person name="Tettelin H."/>
            <person name="Glass J.I."/>
            <person name="Rusch D."/>
            <person name="Podicherti R."/>
            <person name="Tsui H.-C.T."/>
            <person name="Winkler M.E."/>
        </authorList>
    </citation>
    <scope>NUCLEOTIDE SEQUENCE</scope>
</reference>
<evidence type="ECO:0000313" key="1">
    <source>
        <dbReference type="EMBL" id="SVE59468.1"/>
    </source>
</evidence>
<protein>
    <submittedName>
        <fullName evidence="1">Uncharacterized protein</fullName>
    </submittedName>
</protein>
<dbReference type="AlphaFoldDB" id="A0A383ETT1"/>